<evidence type="ECO:0000256" key="8">
    <source>
        <dbReference type="SAM" id="SignalP"/>
    </source>
</evidence>
<comment type="subcellular location">
    <subcellularLocation>
        <location evidence="1 7">Cell outer membrane</location>
        <topology evidence="1 7">Multi-pass membrane protein</topology>
    </subcellularLocation>
</comment>
<dbReference type="InterPro" id="IPR036942">
    <property type="entry name" value="Beta-barrel_TonB_sf"/>
</dbReference>
<dbReference type="SUPFAM" id="SSF56935">
    <property type="entry name" value="Porins"/>
    <property type="match status" value="1"/>
</dbReference>
<dbReference type="GO" id="GO:0009279">
    <property type="term" value="C:cell outer membrane"/>
    <property type="evidence" value="ECO:0007669"/>
    <property type="project" value="UniProtKB-SubCell"/>
</dbReference>
<gene>
    <name evidence="10" type="ORF">SAMN06265348_110250</name>
</gene>
<evidence type="ECO:0000313" key="11">
    <source>
        <dbReference type="Proteomes" id="UP000320300"/>
    </source>
</evidence>
<organism evidence="10 11">
    <name type="scientific">Pedobacter westerhofensis</name>
    <dbReference type="NCBI Taxonomy" id="425512"/>
    <lineage>
        <taxon>Bacteria</taxon>
        <taxon>Pseudomonadati</taxon>
        <taxon>Bacteroidota</taxon>
        <taxon>Sphingobacteriia</taxon>
        <taxon>Sphingobacteriales</taxon>
        <taxon>Sphingobacteriaceae</taxon>
        <taxon>Pedobacter</taxon>
    </lineage>
</organism>
<dbReference type="InterPro" id="IPR023996">
    <property type="entry name" value="TonB-dep_OMP_SusC/RagA"/>
</dbReference>
<dbReference type="InterPro" id="IPR039426">
    <property type="entry name" value="TonB-dep_rcpt-like"/>
</dbReference>
<dbReference type="SUPFAM" id="SSF49464">
    <property type="entry name" value="Carboxypeptidase regulatory domain-like"/>
    <property type="match status" value="1"/>
</dbReference>
<evidence type="ECO:0000256" key="2">
    <source>
        <dbReference type="ARBA" id="ARBA00022448"/>
    </source>
</evidence>
<dbReference type="AlphaFoldDB" id="A0A521F7F8"/>
<feature type="domain" description="TonB-dependent receptor plug" evidence="9">
    <location>
        <begin position="115"/>
        <end position="222"/>
    </location>
</feature>
<dbReference type="OrthoDB" id="9768177at2"/>
<dbReference type="Gene3D" id="2.40.170.20">
    <property type="entry name" value="TonB-dependent receptor, beta-barrel domain"/>
    <property type="match status" value="1"/>
</dbReference>
<feature type="signal peptide" evidence="8">
    <location>
        <begin position="1"/>
        <end position="20"/>
    </location>
</feature>
<dbReference type="Gene3D" id="2.170.130.10">
    <property type="entry name" value="TonB-dependent receptor, plug domain"/>
    <property type="match status" value="1"/>
</dbReference>
<evidence type="ECO:0000256" key="1">
    <source>
        <dbReference type="ARBA" id="ARBA00004571"/>
    </source>
</evidence>
<dbReference type="Proteomes" id="UP000320300">
    <property type="component" value="Unassembled WGS sequence"/>
</dbReference>
<dbReference type="Pfam" id="PF07715">
    <property type="entry name" value="Plug"/>
    <property type="match status" value="1"/>
</dbReference>
<keyword evidence="2 7" id="KW-0813">Transport</keyword>
<keyword evidence="3 7" id="KW-1134">Transmembrane beta strand</keyword>
<evidence type="ECO:0000256" key="4">
    <source>
        <dbReference type="ARBA" id="ARBA00022692"/>
    </source>
</evidence>
<keyword evidence="4 7" id="KW-0812">Transmembrane</keyword>
<dbReference type="NCBIfam" id="TIGR04057">
    <property type="entry name" value="SusC_RagA_signa"/>
    <property type="match status" value="1"/>
</dbReference>
<reference evidence="10 11" key="1">
    <citation type="submission" date="2017-05" db="EMBL/GenBank/DDBJ databases">
        <authorList>
            <person name="Varghese N."/>
            <person name="Submissions S."/>
        </authorList>
    </citation>
    <scope>NUCLEOTIDE SEQUENCE [LARGE SCALE GENOMIC DNA]</scope>
    <source>
        <strain evidence="10 11">DSM 19036</strain>
    </source>
</reference>
<name>A0A521F7F8_9SPHI</name>
<sequence length="1058" mass="114826">MRKLLQSLFILIFIAGTALAQERTISGTVVSKDDGLPIPSVGIKIKGTTISTQSGVNGTYTIKVPGKNAVLVFTYVGYTPQEVTVGSRTAVNVTIAPDNTQLSEVLVVAYGTAKKSTFTGSTAQLNSAEFDKRPVTNVLNALGGVAPGIQVSSASGAPGTSPSIRIRGFGSINASNDALFVVDGAVYDGEIANIDPDDVASVSLLKDASTAALYGSRGGNGVVMITTKKGRKGKDNLQFKASTGFISRGLPEYERVSAQQYYPLMWETYRNTLQYGSLAIPRTVANSIASGLTTSYNGNSYSGIKSLLGYNPFNVADNAIVSTDGVLNPNASLLYGDDLDWADQAAQGGKKRQNYSMSYSGGSDKSDYYTSMGYTNEEGYLIKSNLKRYNGRVNVNTRPTKWFSTGFNLAGNYSTAQFANVDADSQTALINPFYISRLIAPIYPVHLHDATTGALVLDANGQSQYDTGATRPFASGRNAIYENLNDTQNSSKGALNGRAYASVNILPGLKATGNVSFDFQDIQERYYDNPLVGDGSPSGRAYQYSRRTTSYTLSQMLDYTKQIGKHNFNIIAGHENYSYKYNYLSGSRSGLIVDGITELVNFATVLGTTSFERAATIDSYISRLTYDYDGKYLFSASLRRDGNSKFSPDVRWENFWSLGAGWNINRESFFKADWVDQLKLRGSYGVLGNDGGLGNYPYQALYTLGRNNQAEAGFTQGALANDQLTWETSKNFDLGIDYTFLKGRLSGSVEYFNRATDGLIFNVQQPLSNGGTSADGNFEVATNIGSLYNRGAELSITGQVVKSKDFNYSATLNLTRLKNKVTKMPPTQPLIQDGTKAYSVGHSIYDYYLREFYGVDSQTGRALYKTNTMTANAKIVGQDTVTNVIGEANYRYTGDTAIPDLYGSMLHTFNYKNFTLGINFTFQTGGKVYDSAYAALMHGGTYGTAMSVDALRRWQNPGDITDVPAFDNAQVTNNSGASTRWLTSASYFQLNNVTLNYNLPKNWMQRIGAERASIYVSGDNLATASARKGMGSSTSFNGIVGNNYNFSRTISIGATVNF</sequence>
<protein>
    <submittedName>
        <fullName evidence="10">TonB-linked outer membrane protein, SusC/RagA family</fullName>
    </submittedName>
</protein>
<dbReference type="Gene3D" id="2.60.40.1120">
    <property type="entry name" value="Carboxypeptidase-like, regulatory domain"/>
    <property type="match status" value="1"/>
</dbReference>
<dbReference type="InterPro" id="IPR008969">
    <property type="entry name" value="CarboxyPept-like_regulatory"/>
</dbReference>
<dbReference type="PROSITE" id="PS52016">
    <property type="entry name" value="TONB_DEPENDENT_REC_3"/>
    <property type="match status" value="1"/>
</dbReference>
<keyword evidence="8" id="KW-0732">Signal</keyword>
<evidence type="ECO:0000256" key="6">
    <source>
        <dbReference type="ARBA" id="ARBA00023237"/>
    </source>
</evidence>
<dbReference type="InterPro" id="IPR037066">
    <property type="entry name" value="Plug_dom_sf"/>
</dbReference>
<dbReference type="Pfam" id="PF13715">
    <property type="entry name" value="CarbopepD_reg_2"/>
    <property type="match status" value="1"/>
</dbReference>
<evidence type="ECO:0000313" key="10">
    <source>
        <dbReference type="EMBL" id="SMO92024.1"/>
    </source>
</evidence>
<keyword evidence="5 7" id="KW-0472">Membrane</keyword>
<feature type="chain" id="PRO_5021978922" evidence="8">
    <location>
        <begin position="21"/>
        <end position="1058"/>
    </location>
</feature>
<proteinExistence type="inferred from homology"/>
<evidence type="ECO:0000259" key="9">
    <source>
        <dbReference type="Pfam" id="PF07715"/>
    </source>
</evidence>
<keyword evidence="6 7" id="KW-0998">Cell outer membrane</keyword>
<dbReference type="RefSeq" id="WP_142529953.1">
    <property type="nucleotide sequence ID" value="NZ_CBCSJO010000010.1"/>
</dbReference>
<keyword evidence="11" id="KW-1185">Reference proteome</keyword>
<dbReference type="InterPro" id="IPR023997">
    <property type="entry name" value="TonB-dep_OMP_SusC/RagA_CS"/>
</dbReference>
<evidence type="ECO:0000256" key="3">
    <source>
        <dbReference type="ARBA" id="ARBA00022452"/>
    </source>
</evidence>
<accession>A0A521F7F8</accession>
<evidence type="ECO:0000256" key="7">
    <source>
        <dbReference type="PROSITE-ProRule" id="PRU01360"/>
    </source>
</evidence>
<dbReference type="InterPro" id="IPR012910">
    <property type="entry name" value="Plug_dom"/>
</dbReference>
<dbReference type="NCBIfam" id="TIGR04056">
    <property type="entry name" value="OMP_RagA_SusC"/>
    <property type="match status" value="1"/>
</dbReference>
<dbReference type="EMBL" id="FXTN01000010">
    <property type="protein sequence ID" value="SMO92024.1"/>
    <property type="molecule type" value="Genomic_DNA"/>
</dbReference>
<comment type="similarity">
    <text evidence="7">Belongs to the TonB-dependent receptor family.</text>
</comment>
<evidence type="ECO:0000256" key="5">
    <source>
        <dbReference type="ARBA" id="ARBA00023136"/>
    </source>
</evidence>